<reference evidence="1 2" key="1">
    <citation type="submission" date="2019-11" db="EMBL/GenBank/DDBJ databases">
        <title>Characterization of Elizabethkingia argenteiflava sp. nov., isolated from inner surface of Soybean Pods.</title>
        <authorList>
            <person name="Mo S."/>
        </authorList>
    </citation>
    <scope>NUCLEOTIDE SEQUENCE [LARGE SCALE GENOMIC DNA]</scope>
    <source>
        <strain evidence="1 2">YB22</strain>
    </source>
</reference>
<dbReference type="SUPFAM" id="SSF103370">
    <property type="entry name" value="NinB"/>
    <property type="match status" value="1"/>
</dbReference>
<organism evidence="1 2">
    <name type="scientific">Elizabethkingia argenteiflava</name>
    <dbReference type="NCBI Taxonomy" id="2681556"/>
    <lineage>
        <taxon>Bacteria</taxon>
        <taxon>Pseudomonadati</taxon>
        <taxon>Bacteroidota</taxon>
        <taxon>Flavobacteriia</taxon>
        <taxon>Flavobacteriales</taxon>
        <taxon>Weeksellaceae</taxon>
        <taxon>Elizabethkingia</taxon>
    </lineage>
</organism>
<proteinExistence type="predicted"/>
<gene>
    <name evidence="1" type="ORF">GNY06_02945</name>
</gene>
<dbReference type="AlphaFoldDB" id="A0A845PWA8"/>
<comment type="caution">
    <text evidence="1">The sequence shown here is derived from an EMBL/GenBank/DDBJ whole genome shotgun (WGS) entry which is preliminary data.</text>
</comment>
<sequence length="146" mass="16805">MKKVSLSTSILNSRFKRNRTWVLKAIDSFEGKNITITLEREKSKRSLQQNKYYWGVVIPLLKKGLLDATGEIYNSEEIHYQLLLPKFGRSTEIVNKNTGEVTLINIGSSEMSKTEFADYINEIQRFGAEFLQIDIPSPGEELQLFK</sequence>
<dbReference type="Gene3D" id="1.10.3790.10">
    <property type="entry name" value="NinB"/>
    <property type="match status" value="1"/>
</dbReference>
<protein>
    <submittedName>
        <fullName evidence="1">Uncharacterized protein</fullName>
    </submittedName>
</protein>
<evidence type="ECO:0000313" key="1">
    <source>
        <dbReference type="EMBL" id="NAW50390.1"/>
    </source>
</evidence>
<dbReference type="Pfam" id="PF05772">
    <property type="entry name" value="NinB"/>
    <property type="match status" value="1"/>
</dbReference>
<keyword evidence="2" id="KW-1185">Reference proteome</keyword>
<dbReference type="RefSeq" id="WP_166518737.1">
    <property type="nucleotide sequence ID" value="NZ_JAAABJ010000290.1"/>
</dbReference>
<dbReference type="Proteomes" id="UP000553459">
    <property type="component" value="Unassembled WGS sequence"/>
</dbReference>
<name>A0A845PWA8_9FLAO</name>
<evidence type="ECO:0000313" key="2">
    <source>
        <dbReference type="Proteomes" id="UP000553459"/>
    </source>
</evidence>
<dbReference type="EMBL" id="JAAABJ010000290">
    <property type="protein sequence ID" value="NAW50390.1"/>
    <property type="molecule type" value="Genomic_DNA"/>
</dbReference>
<accession>A0A845PWA8</accession>
<dbReference type="InterPro" id="IPR008711">
    <property type="entry name" value="Recombinase_NinB"/>
</dbReference>
<dbReference type="InterPro" id="IPR036619">
    <property type="entry name" value="NinB_sf"/>
</dbReference>